<dbReference type="InterPro" id="IPR015590">
    <property type="entry name" value="Aldehyde_DH_dom"/>
</dbReference>
<organism evidence="2 3">
    <name type="scientific">Geodia barretti</name>
    <name type="common">Barrett's horny sponge</name>
    <dbReference type="NCBI Taxonomy" id="519541"/>
    <lineage>
        <taxon>Eukaryota</taxon>
        <taxon>Metazoa</taxon>
        <taxon>Porifera</taxon>
        <taxon>Demospongiae</taxon>
        <taxon>Heteroscleromorpha</taxon>
        <taxon>Tetractinellida</taxon>
        <taxon>Astrophorina</taxon>
        <taxon>Geodiidae</taxon>
        <taxon>Geodia</taxon>
    </lineage>
</organism>
<evidence type="ECO:0000313" key="2">
    <source>
        <dbReference type="EMBL" id="CAI8055719.1"/>
    </source>
</evidence>
<comment type="caution">
    <text evidence="2">The sequence shown here is derived from an EMBL/GenBank/DDBJ whole genome shotgun (WGS) entry which is preliminary data.</text>
</comment>
<name>A0AA35XFN6_GEOBA</name>
<reference evidence="2" key="1">
    <citation type="submission" date="2023-03" db="EMBL/GenBank/DDBJ databases">
        <authorList>
            <person name="Steffen K."/>
            <person name="Cardenas P."/>
        </authorList>
    </citation>
    <scope>NUCLEOTIDE SEQUENCE</scope>
</reference>
<dbReference type="Proteomes" id="UP001174909">
    <property type="component" value="Unassembled WGS sequence"/>
</dbReference>
<sequence>MNPLHPDCEQGPQVGKEQLDKIMDLIEIGKKEGATLAYGGERIGEKGYFVQPTVFTEVQDDMCIAEEEIFGPVMQIMKFKTIEEVIERSNNTKYGLAATVLTIET</sequence>
<dbReference type="EMBL" id="CASHTH010004299">
    <property type="protein sequence ID" value="CAI8055719.1"/>
    <property type="molecule type" value="Genomic_DNA"/>
</dbReference>
<dbReference type="GO" id="GO:0016620">
    <property type="term" value="F:oxidoreductase activity, acting on the aldehyde or oxo group of donors, NAD or NADP as acceptor"/>
    <property type="evidence" value="ECO:0007669"/>
    <property type="project" value="InterPro"/>
</dbReference>
<protein>
    <submittedName>
        <fullName evidence="2">Aldehyde dehydrogenase, cytosolic 2</fullName>
    </submittedName>
</protein>
<dbReference type="InterPro" id="IPR016161">
    <property type="entry name" value="Ald_DH/histidinol_DH"/>
</dbReference>
<keyword evidence="3" id="KW-1185">Reference proteome</keyword>
<feature type="domain" description="Aldehyde dehydrogenase" evidence="1">
    <location>
        <begin position="2"/>
        <end position="102"/>
    </location>
</feature>
<dbReference type="InterPro" id="IPR016163">
    <property type="entry name" value="Ald_DH_C"/>
</dbReference>
<evidence type="ECO:0000313" key="3">
    <source>
        <dbReference type="Proteomes" id="UP001174909"/>
    </source>
</evidence>
<dbReference type="Pfam" id="PF00171">
    <property type="entry name" value="Aldedh"/>
    <property type="match status" value="1"/>
</dbReference>
<evidence type="ECO:0000259" key="1">
    <source>
        <dbReference type="Pfam" id="PF00171"/>
    </source>
</evidence>
<accession>A0AA35XFN6</accession>
<gene>
    <name evidence="2" type="ORF">GBAR_LOCUS30391</name>
</gene>
<proteinExistence type="predicted"/>
<dbReference type="SUPFAM" id="SSF53720">
    <property type="entry name" value="ALDH-like"/>
    <property type="match status" value="1"/>
</dbReference>
<dbReference type="Gene3D" id="3.40.309.10">
    <property type="entry name" value="Aldehyde Dehydrogenase, Chain A, domain 2"/>
    <property type="match status" value="1"/>
</dbReference>
<dbReference type="PANTHER" id="PTHR11699">
    <property type="entry name" value="ALDEHYDE DEHYDROGENASE-RELATED"/>
    <property type="match status" value="1"/>
</dbReference>
<dbReference type="AlphaFoldDB" id="A0AA35XFN6"/>